<dbReference type="PANTHER" id="PTHR24189:SF50">
    <property type="entry name" value="ANKYRIN REPEAT AND SOCS BOX PROTEIN 2"/>
    <property type="match status" value="1"/>
</dbReference>
<proteinExistence type="predicted"/>
<evidence type="ECO:0000313" key="6">
    <source>
        <dbReference type="Proteomes" id="UP001165065"/>
    </source>
</evidence>
<accession>A0A9W7FYY3</accession>
<gene>
    <name evidence="5" type="ORF">TrCOL_g7055</name>
</gene>
<feature type="signal peptide" evidence="4">
    <location>
        <begin position="1"/>
        <end position="20"/>
    </location>
</feature>
<keyword evidence="2 3" id="KW-0040">ANK repeat</keyword>
<dbReference type="SMART" id="SM00248">
    <property type="entry name" value="ANK"/>
    <property type="match status" value="3"/>
</dbReference>
<reference evidence="6" key="1">
    <citation type="journal article" date="2023" name="Commun. Biol.">
        <title>Genome analysis of Parmales, the sister group of diatoms, reveals the evolutionary specialization of diatoms from phago-mixotrophs to photoautotrophs.</title>
        <authorList>
            <person name="Ban H."/>
            <person name="Sato S."/>
            <person name="Yoshikawa S."/>
            <person name="Yamada K."/>
            <person name="Nakamura Y."/>
            <person name="Ichinomiya M."/>
            <person name="Sato N."/>
            <person name="Blanc-Mathieu R."/>
            <person name="Endo H."/>
            <person name="Kuwata A."/>
            <person name="Ogata H."/>
        </authorList>
    </citation>
    <scope>NUCLEOTIDE SEQUENCE [LARGE SCALE GENOMIC DNA]</scope>
</reference>
<dbReference type="Pfam" id="PF12796">
    <property type="entry name" value="Ank_2"/>
    <property type="match status" value="1"/>
</dbReference>
<dbReference type="PANTHER" id="PTHR24189">
    <property type="entry name" value="MYOTROPHIN"/>
    <property type="match status" value="1"/>
</dbReference>
<dbReference type="PROSITE" id="PS50088">
    <property type="entry name" value="ANK_REPEAT"/>
    <property type="match status" value="2"/>
</dbReference>
<dbReference type="InterPro" id="IPR050745">
    <property type="entry name" value="Multifunctional_regulatory"/>
</dbReference>
<dbReference type="OrthoDB" id="1577640at2759"/>
<evidence type="ECO:0000256" key="2">
    <source>
        <dbReference type="ARBA" id="ARBA00023043"/>
    </source>
</evidence>
<dbReference type="InterPro" id="IPR002110">
    <property type="entry name" value="Ankyrin_rpt"/>
</dbReference>
<keyword evidence="4" id="KW-0732">Signal</keyword>
<dbReference type="AlphaFoldDB" id="A0A9W7FYY3"/>
<dbReference type="InterPro" id="IPR036770">
    <property type="entry name" value="Ankyrin_rpt-contain_sf"/>
</dbReference>
<dbReference type="EMBL" id="BRYA01000662">
    <property type="protein sequence ID" value="GMI28415.1"/>
    <property type="molecule type" value="Genomic_DNA"/>
</dbReference>
<dbReference type="Proteomes" id="UP001165065">
    <property type="component" value="Unassembled WGS sequence"/>
</dbReference>
<organism evidence="5 6">
    <name type="scientific">Triparma columacea</name>
    <dbReference type="NCBI Taxonomy" id="722753"/>
    <lineage>
        <taxon>Eukaryota</taxon>
        <taxon>Sar</taxon>
        <taxon>Stramenopiles</taxon>
        <taxon>Ochrophyta</taxon>
        <taxon>Bolidophyceae</taxon>
        <taxon>Parmales</taxon>
        <taxon>Triparmaceae</taxon>
        <taxon>Triparma</taxon>
    </lineage>
</organism>
<protein>
    <submittedName>
        <fullName evidence="5">Uncharacterized protein</fullName>
    </submittedName>
</protein>
<dbReference type="Gene3D" id="1.25.40.20">
    <property type="entry name" value="Ankyrin repeat-containing domain"/>
    <property type="match status" value="1"/>
</dbReference>
<feature type="chain" id="PRO_5040891756" evidence="4">
    <location>
        <begin position="21"/>
        <end position="234"/>
    </location>
</feature>
<keyword evidence="1" id="KW-0677">Repeat</keyword>
<dbReference type="SUPFAM" id="SSF48403">
    <property type="entry name" value="Ankyrin repeat"/>
    <property type="match status" value="1"/>
</dbReference>
<evidence type="ECO:0000256" key="3">
    <source>
        <dbReference type="PROSITE-ProRule" id="PRU00023"/>
    </source>
</evidence>
<name>A0A9W7FYY3_9STRA</name>
<keyword evidence="6" id="KW-1185">Reference proteome</keyword>
<feature type="repeat" description="ANK" evidence="3">
    <location>
        <begin position="160"/>
        <end position="192"/>
    </location>
</feature>
<evidence type="ECO:0000256" key="1">
    <source>
        <dbReference type="ARBA" id="ARBA00022737"/>
    </source>
</evidence>
<evidence type="ECO:0000313" key="5">
    <source>
        <dbReference type="EMBL" id="GMI28415.1"/>
    </source>
</evidence>
<sequence length="234" mass="24566">MENTIICFLVFICLLSFVNAFLGPSPAFLQPPAHRACDSSSPLTGTPVGLEAESDSVGPGIYGGSVLLDDVGNVVIGQQFENYNPIPGPVYDGSGYTELSTAIRTGPESVEALLKSGANPNEVSSGAASPLHVSCMGKVGQYSTKLLISAGGNVDARDSWGYTPLQRAATNDLDEAARALLESGASQSAPSGTELKGESARDLAKRLRSFKVLKVIQQFEISRNVALPEGEYQL</sequence>
<feature type="repeat" description="ANK" evidence="3">
    <location>
        <begin position="126"/>
        <end position="159"/>
    </location>
</feature>
<evidence type="ECO:0000256" key="4">
    <source>
        <dbReference type="SAM" id="SignalP"/>
    </source>
</evidence>
<comment type="caution">
    <text evidence="5">The sequence shown here is derived from an EMBL/GenBank/DDBJ whole genome shotgun (WGS) entry which is preliminary data.</text>
</comment>